<proteinExistence type="predicted"/>
<dbReference type="Proteomes" id="UP000310108">
    <property type="component" value="Unassembled WGS sequence"/>
</dbReference>
<accession>A0A4V6DHJ2</accession>
<sequence>MPMPSILWQALFPAPKTKAPGPTISSRCDPASQKAPDLPHSGNEEATWALVGDITVHSAAYESTSRPVMAAATPI</sequence>
<dbReference type="EMBL" id="PJEX01000091">
    <property type="protein sequence ID" value="TKW55636.1"/>
    <property type="molecule type" value="Genomic_DNA"/>
</dbReference>
<reference evidence="2 3" key="1">
    <citation type="journal article" date="2019" name="PLoS ONE">
        <title>Comparative genome analysis indicates high evolutionary potential of pathogenicity genes in Colletotrichum tanaceti.</title>
        <authorList>
            <person name="Lelwala R.V."/>
            <person name="Korhonen P.K."/>
            <person name="Young N.D."/>
            <person name="Scott J.B."/>
            <person name="Ades P.A."/>
            <person name="Gasser R.B."/>
            <person name="Taylor P.W.J."/>
        </authorList>
    </citation>
    <scope>NUCLEOTIDE SEQUENCE [LARGE SCALE GENOMIC DNA]</scope>
    <source>
        <strain evidence="2">BRIP57314</strain>
    </source>
</reference>
<evidence type="ECO:0000313" key="3">
    <source>
        <dbReference type="Proteomes" id="UP000310108"/>
    </source>
</evidence>
<feature type="region of interest" description="Disordered" evidence="1">
    <location>
        <begin position="17"/>
        <end position="43"/>
    </location>
</feature>
<protein>
    <submittedName>
        <fullName evidence="2">Uncharacterized protein</fullName>
    </submittedName>
</protein>
<comment type="caution">
    <text evidence="2">The sequence shown here is derived from an EMBL/GenBank/DDBJ whole genome shotgun (WGS) entry which is preliminary data.</text>
</comment>
<name>A0A4V6DHJ2_9PEZI</name>
<keyword evidence="3" id="KW-1185">Reference proteome</keyword>
<gene>
    <name evidence="2" type="ORF">CTA1_12629</name>
</gene>
<evidence type="ECO:0000256" key="1">
    <source>
        <dbReference type="SAM" id="MobiDB-lite"/>
    </source>
</evidence>
<organism evidence="2 3">
    <name type="scientific">Colletotrichum tanaceti</name>
    <dbReference type="NCBI Taxonomy" id="1306861"/>
    <lineage>
        <taxon>Eukaryota</taxon>
        <taxon>Fungi</taxon>
        <taxon>Dikarya</taxon>
        <taxon>Ascomycota</taxon>
        <taxon>Pezizomycotina</taxon>
        <taxon>Sordariomycetes</taxon>
        <taxon>Hypocreomycetidae</taxon>
        <taxon>Glomerellales</taxon>
        <taxon>Glomerellaceae</taxon>
        <taxon>Colletotrichum</taxon>
        <taxon>Colletotrichum destructivum species complex</taxon>
    </lineage>
</organism>
<evidence type="ECO:0000313" key="2">
    <source>
        <dbReference type="EMBL" id="TKW55636.1"/>
    </source>
</evidence>
<dbReference type="AlphaFoldDB" id="A0A4V6DHJ2"/>